<dbReference type="AlphaFoldDB" id="A0A011PN49"/>
<dbReference type="Proteomes" id="UP000020218">
    <property type="component" value="Unassembled WGS sequence"/>
</dbReference>
<evidence type="ECO:0000313" key="1">
    <source>
        <dbReference type="EMBL" id="EXI67749.1"/>
    </source>
</evidence>
<accession>A0A011PN49</accession>
<protein>
    <recommendedName>
        <fullName evidence="3">PilZ domain-containing protein</fullName>
    </recommendedName>
</protein>
<gene>
    <name evidence="1" type="ORF">AW08_01690</name>
</gene>
<evidence type="ECO:0008006" key="3">
    <source>
        <dbReference type="Google" id="ProtNLM"/>
    </source>
</evidence>
<dbReference type="PATRIC" id="fig|1454001.3.peg.1717"/>
<organism evidence="1 2">
    <name type="scientific">Candidatus Accumulibacter adjunctus</name>
    <dbReference type="NCBI Taxonomy" id="1454001"/>
    <lineage>
        <taxon>Bacteria</taxon>
        <taxon>Pseudomonadati</taxon>
        <taxon>Pseudomonadota</taxon>
        <taxon>Betaproteobacteria</taxon>
        <taxon>Candidatus Accumulibacter</taxon>
    </lineage>
</organism>
<name>A0A011PN49_9PROT</name>
<keyword evidence="2" id="KW-1185">Reference proteome</keyword>
<dbReference type="STRING" id="1454001.AW08_01690"/>
<evidence type="ECO:0000313" key="2">
    <source>
        <dbReference type="Proteomes" id="UP000020218"/>
    </source>
</evidence>
<sequence>MILNLFPQRPDHPLADGKELKRIVAELLVARPANAVEEVTTWFESLKQARNFRVDRYFEVLRQLDEAAQPHLRRLGRDYVQSQHLSPAERGRIWTRCHVFYSEVAASYSLCLSRARLDPRSKGSEALKQSLPLVEARLLAACRCQLKWLAFRYTAAGAEVWQALGASYLAAEQGGYAQKSLQLYPAQHGLTSAQQQYVHALVFCSSSMDGLLPEQMELADRLIAHFLSAFVLLPTPRADSVYWVDAATGEPPTRLGRRPGVIRPSLRYLSPVPALTALNELIHRLEHGELPADLNLGGEYPPKTVLAVMRHLRPYWALQPPQRQHRRHAIRTQMTVFEGFEQCYMVFAGATLQLQEDPARQQWLVDDISLGGFRALLDRSSEGSVRLGALLCMRAEGSDNWLLGVVRRLGSLPDGTATVGVQVLSRRARSVDLRPRRSGFAAAVAIPGIHLGDEHGAADVLRILLPLGGFQVRDNLDLSLDGSLSVLVPLEVEESGGDFEIARFRQEPAG</sequence>
<proteinExistence type="predicted"/>
<dbReference type="EMBL" id="JFAX01000008">
    <property type="protein sequence ID" value="EXI67749.1"/>
    <property type="molecule type" value="Genomic_DNA"/>
</dbReference>
<comment type="caution">
    <text evidence="1">The sequence shown here is derived from an EMBL/GenBank/DDBJ whole genome shotgun (WGS) entry which is preliminary data.</text>
</comment>
<reference evidence="1" key="1">
    <citation type="submission" date="2014-02" db="EMBL/GenBank/DDBJ databases">
        <title>Expanding our view of genomic diversity in Candidatus Accumulibacter clades.</title>
        <authorList>
            <person name="Skennerton C.T."/>
            <person name="Barr J.J."/>
            <person name="Slater F.R."/>
            <person name="Bond P.L."/>
            <person name="Tyson G.W."/>
        </authorList>
    </citation>
    <scope>NUCLEOTIDE SEQUENCE [LARGE SCALE GENOMIC DNA]</scope>
</reference>